<accession>A0AAE0M2I3</accession>
<name>A0AAE0M2I3_9PEZI</name>
<comment type="caution">
    <text evidence="2">The sequence shown here is derived from an EMBL/GenBank/DDBJ whole genome shotgun (WGS) entry which is preliminary data.</text>
</comment>
<reference evidence="2" key="2">
    <citation type="submission" date="2023-06" db="EMBL/GenBank/DDBJ databases">
        <authorList>
            <consortium name="Lawrence Berkeley National Laboratory"/>
            <person name="Haridas S."/>
            <person name="Hensen N."/>
            <person name="Bonometti L."/>
            <person name="Westerberg I."/>
            <person name="Brannstrom I.O."/>
            <person name="Guillou S."/>
            <person name="Cros-Aarteil S."/>
            <person name="Calhoun S."/>
            <person name="Kuo A."/>
            <person name="Mondo S."/>
            <person name="Pangilinan J."/>
            <person name="Riley R."/>
            <person name="Labutti K."/>
            <person name="Andreopoulos B."/>
            <person name="Lipzen A."/>
            <person name="Chen C."/>
            <person name="Yanf M."/>
            <person name="Daum C."/>
            <person name="Ng V."/>
            <person name="Clum A."/>
            <person name="Steindorff A."/>
            <person name="Ohm R."/>
            <person name="Martin F."/>
            <person name="Silar P."/>
            <person name="Natvig D."/>
            <person name="Lalanne C."/>
            <person name="Gautier V."/>
            <person name="Ament-Velasquez S.L."/>
            <person name="Kruys A."/>
            <person name="Hutchinson M.I."/>
            <person name="Powell A.J."/>
            <person name="Barry K."/>
            <person name="Miller A.N."/>
            <person name="Grigoriev I.V."/>
            <person name="Debuchy R."/>
            <person name="Gladieux P."/>
            <person name="Thoren M.H."/>
            <person name="Johannesson H."/>
        </authorList>
    </citation>
    <scope>NUCLEOTIDE SEQUENCE</scope>
    <source>
        <strain evidence="2">CBS 118394</strain>
    </source>
</reference>
<dbReference type="EMBL" id="JAUEDM010000005">
    <property type="protein sequence ID" value="KAK3316921.1"/>
    <property type="molecule type" value="Genomic_DNA"/>
</dbReference>
<keyword evidence="3" id="KW-1185">Reference proteome</keyword>
<gene>
    <name evidence="2" type="ORF">B0H66DRAFT_626546</name>
</gene>
<feature type="region of interest" description="Disordered" evidence="1">
    <location>
        <begin position="51"/>
        <end position="74"/>
    </location>
</feature>
<proteinExistence type="predicted"/>
<evidence type="ECO:0000313" key="3">
    <source>
        <dbReference type="Proteomes" id="UP001283341"/>
    </source>
</evidence>
<dbReference type="AlphaFoldDB" id="A0AAE0M2I3"/>
<organism evidence="2 3">
    <name type="scientific">Apodospora peruviana</name>
    <dbReference type="NCBI Taxonomy" id="516989"/>
    <lineage>
        <taxon>Eukaryota</taxon>
        <taxon>Fungi</taxon>
        <taxon>Dikarya</taxon>
        <taxon>Ascomycota</taxon>
        <taxon>Pezizomycotina</taxon>
        <taxon>Sordariomycetes</taxon>
        <taxon>Sordariomycetidae</taxon>
        <taxon>Sordariales</taxon>
        <taxon>Lasiosphaeriaceae</taxon>
        <taxon>Apodospora</taxon>
    </lineage>
</organism>
<dbReference type="Proteomes" id="UP001283341">
    <property type="component" value="Unassembled WGS sequence"/>
</dbReference>
<reference evidence="2" key="1">
    <citation type="journal article" date="2023" name="Mol. Phylogenet. Evol.">
        <title>Genome-scale phylogeny and comparative genomics of the fungal order Sordariales.</title>
        <authorList>
            <person name="Hensen N."/>
            <person name="Bonometti L."/>
            <person name="Westerberg I."/>
            <person name="Brannstrom I.O."/>
            <person name="Guillou S."/>
            <person name="Cros-Aarteil S."/>
            <person name="Calhoun S."/>
            <person name="Haridas S."/>
            <person name="Kuo A."/>
            <person name="Mondo S."/>
            <person name="Pangilinan J."/>
            <person name="Riley R."/>
            <person name="LaButti K."/>
            <person name="Andreopoulos B."/>
            <person name="Lipzen A."/>
            <person name="Chen C."/>
            <person name="Yan M."/>
            <person name="Daum C."/>
            <person name="Ng V."/>
            <person name="Clum A."/>
            <person name="Steindorff A."/>
            <person name="Ohm R.A."/>
            <person name="Martin F."/>
            <person name="Silar P."/>
            <person name="Natvig D.O."/>
            <person name="Lalanne C."/>
            <person name="Gautier V."/>
            <person name="Ament-Velasquez S.L."/>
            <person name="Kruys A."/>
            <person name="Hutchinson M.I."/>
            <person name="Powell A.J."/>
            <person name="Barry K."/>
            <person name="Miller A.N."/>
            <person name="Grigoriev I.V."/>
            <person name="Debuchy R."/>
            <person name="Gladieux P."/>
            <person name="Hiltunen Thoren M."/>
            <person name="Johannesson H."/>
        </authorList>
    </citation>
    <scope>NUCLEOTIDE SEQUENCE</scope>
    <source>
        <strain evidence="2">CBS 118394</strain>
    </source>
</reference>
<sequence length="295" mass="31586">MQAEPQGVGRGPVPEQEPVRFMQAGGKLANLATASKNGLQNQVSHTHLGNLPATASIDGKWNNKQQGEEEEKRGRHIGEDLDALVLLVAQQVVENVKVVLGYIARAHVGTDGEDVLDDAGAALVDAPGAWVILTPGGQAAGEDASERDSLDDFGNDDDGHVLLDLNDQPTSPNICRPTDDTSSLYQMCTVHLASSVCSVHDAPPKASRVRGLALSVPIYLGSTMAVSISQQVMCHAILDESGRSTTYDRLWSRRRRLTDGGELLSLRTNEKQTGMMNVNGGEDGSMTLEDMDYSL</sequence>
<protein>
    <submittedName>
        <fullName evidence="2">Uncharacterized protein</fullName>
    </submittedName>
</protein>
<evidence type="ECO:0000313" key="2">
    <source>
        <dbReference type="EMBL" id="KAK3316921.1"/>
    </source>
</evidence>
<evidence type="ECO:0000256" key="1">
    <source>
        <dbReference type="SAM" id="MobiDB-lite"/>
    </source>
</evidence>